<protein>
    <submittedName>
        <fullName evidence="2">Sigma factor-like helix-turn-helix DNA-binding protein</fullName>
    </submittedName>
</protein>
<gene>
    <name evidence="2" type="ORF">ACFOZY_03180</name>
</gene>
<dbReference type="Gene3D" id="1.20.140.160">
    <property type="match status" value="1"/>
</dbReference>
<comment type="caution">
    <text evidence="2">The sequence shown here is derived from an EMBL/GenBank/DDBJ whole genome shotgun (WGS) entry which is preliminary data.</text>
</comment>
<evidence type="ECO:0000259" key="1">
    <source>
        <dbReference type="Pfam" id="PF04545"/>
    </source>
</evidence>
<dbReference type="Pfam" id="PF04545">
    <property type="entry name" value="Sigma70_r4"/>
    <property type="match status" value="1"/>
</dbReference>
<organism evidence="2 3">
    <name type="scientific">Chungangia koreensis</name>
    <dbReference type="NCBI Taxonomy" id="752657"/>
    <lineage>
        <taxon>Bacteria</taxon>
        <taxon>Bacillati</taxon>
        <taxon>Bacillota</taxon>
        <taxon>Bacilli</taxon>
        <taxon>Lactobacillales</taxon>
        <taxon>Chungangia</taxon>
    </lineage>
</organism>
<sequence length="133" mass="15779">MKLDEEISALEFEIKNHQLDLTRWQEGGDLFKQNSIDVVKRNQQIVEESIKFLKKILAGKREFKEGLLERINHFKGLDNQILRMKYIEGKTLEQIATELNFSLSHISKRHAELTRMDRIAEGFLEEIKRKRRA</sequence>
<proteinExistence type="predicted"/>
<evidence type="ECO:0000313" key="3">
    <source>
        <dbReference type="Proteomes" id="UP001595817"/>
    </source>
</evidence>
<dbReference type="Proteomes" id="UP001595817">
    <property type="component" value="Unassembled WGS sequence"/>
</dbReference>
<dbReference type="SUPFAM" id="SSF88659">
    <property type="entry name" value="Sigma3 and sigma4 domains of RNA polymerase sigma factors"/>
    <property type="match status" value="1"/>
</dbReference>
<reference evidence="3" key="1">
    <citation type="journal article" date="2019" name="Int. J. Syst. Evol. Microbiol.">
        <title>The Global Catalogue of Microorganisms (GCM) 10K type strain sequencing project: providing services to taxonomists for standard genome sequencing and annotation.</title>
        <authorList>
            <consortium name="The Broad Institute Genomics Platform"/>
            <consortium name="The Broad Institute Genome Sequencing Center for Infectious Disease"/>
            <person name="Wu L."/>
            <person name="Ma J."/>
        </authorList>
    </citation>
    <scope>NUCLEOTIDE SEQUENCE [LARGE SCALE GENOMIC DNA]</scope>
    <source>
        <strain evidence="3">CCUG 59778</strain>
    </source>
</reference>
<dbReference type="InterPro" id="IPR013324">
    <property type="entry name" value="RNA_pol_sigma_r3/r4-like"/>
</dbReference>
<name>A0ABV8X112_9LACT</name>
<accession>A0ABV8X112</accession>
<keyword evidence="3" id="KW-1185">Reference proteome</keyword>
<evidence type="ECO:0000313" key="2">
    <source>
        <dbReference type="EMBL" id="MFC4409436.1"/>
    </source>
</evidence>
<feature type="domain" description="RNA polymerase sigma-70 region 4" evidence="1">
    <location>
        <begin position="80"/>
        <end position="111"/>
    </location>
</feature>
<dbReference type="EMBL" id="JBHSEC010000002">
    <property type="protein sequence ID" value="MFC4409436.1"/>
    <property type="molecule type" value="Genomic_DNA"/>
</dbReference>
<dbReference type="InterPro" id="IPR007630">
    <property type="entry name" value="RNA_pol_sigma70_r4"/>
</dbReference>